<proteinExistence type="predicted"/>
<dbReference type="CDD" id="cd00082">
    <property type="entry name" value="HisKA"/>
    <property type="match status" value="1"/>
</dbReference>
<keyword evidence="7 14" id="KW-0812">Transmembrane</keyword>
<keyword evidence="6" id="KW-0808">Transferase</keyword>
<organism evidence="17">
    <name type="scientific">marine metagenome</name>
    <dbReference type="NCBI Taxonomy" id="408172"/>
    <lineage>
        <taxon>unclassified sequences</taxon>
        <taxon>metagenomes</taxon>
        <taxon>ecological metagenomes</taxon>
    </lineage>
</organism>
<dbReference type="PROSITE" id="PS50885">
    <property type="entry name" value="HAMP"/>
    <property type="match status" value="1"/>
</dbReference>
<dbReference type="InterPro" id="IPR003661">
    <property type="entry name" value="HisK_dim/P_dom"/>
</dbReference>
<evidence type="ECO:0000256" key="10">
    <source>
        <dbReference type="ARBA" id="ARBA00022840"/>
    </source>
</evidence>
<dbReference type="PRINTS" id="PR00344">
    <property type="entry name" value="BCTRLSENSOR"/>
</dbReference>
<accession>A0A381Q2Y6</accession>
<dbReference type="Gene3D" id="3.30.565.10">
    <property type="entry name" value="Histidine kinase-like ATPase, C-terminal domain"/>
    <property type="match status" value="1"/>
</dbReference>
<dbReference type="PROSITE" id="PS50109">
    <property type="entry name" value="HIS_KIN"/>
    <property type="match status" value="1"/>
</dbReference>
<keyword evidence="8" id="KW-0547">Nucleotide-binding</keyword>
<keyword evidence="4" id="KW-1003">Cell membrane</keyword>
<gene>
    <name evidence="17" type="ORF">METZ01_LOCUS26559</name>
</gene>
<evidence type="ECO:0000256" key="5">
    <source>
        <dbReference type="ARBA" id="ARBA00022553"/>
    </source>
</evidence>
<dbReference type="AlphaFoldDB" id="A0A381Q2Y6"/>
<dbReference type="Pfam" id="PF00512">
    <property type="entry name" value="HisKA"/>
    <property type="match status" value="1"/>
</dbReference>
<feature type="domain" description="Histidine kinase" evidence="15">
    <location>
        <begin position="263"/>
        <end position="476"/>
    </location>
</feature>
<feature type="transmembrane region" description="Helical" evidence="14">
    <location>
        <begin position="183"/>
        <end position="202"/>
    </location>
</feature>
<protein>
    <recommendedName>
        <fullName evidence="3">histidine kinase</fullName>
        <ecNumber evidence="3">2.7.13.3</ecNumber>
    </recommendedName>
</protein>
<evidence type="ECO:0000313" key="17">
    <source>
        <dbReference type="EMBL" id="SUZ73705.1"/>
    </source>
</evidence>
<dbReference type="InterPro" id="IPR003660">
    <property type="entry name" value="HAMP_dom"/>
</dbReference>
<dbReference type="SUPFAM" id="SSF47384">
    <property type="entry name" value="Homodimeric domain of signal transducing histidine kinase"/>
    <property type="match status" value="1"/>
</dbReference>
<evidence type="ECO:0000256" key="2">
    <source>
        <dbReference type="ARBA" id="ARBA00004651"/>
    </source>
</evidence>
<feature type="domain" description="HAMP" evidence="16">
    <location>
        <begin position="203"/>
        <end position="255"/>
    </location>
</feature>
<dbReference type="InterPro" id="IPR036097">
    <property type="entry name" value="HisK_dim/P_sf"/>
</dbReference>
<dbReference type="Gene3D" id="1.10.287.130">
    <property type="match status" value="1"/>
</dbReference>
<evidence type="ECO:0000256" key="7">
    <source>
        <dbReference type="ARBA" id="ARBA00022692"/>
    </source>
</evidence>
<dbReference type="Gene3D" id="6.10.340.10">
    <property type="match status" value="1"/>
</dbReference>
<dbReference type="Pfam" id="PF02518">
    <property type="entry name" value="HATPase_c"/>
    <property type="match status" value="1"/>
</dbReference>
<keyword evidence="5" id="KW-0597">Phosphoprotein</keyword>
<dbReference type="EMBL" id="UINC01001187">
    <property type="protein sequence ID" value="SUZ73705.1"/>
    <property type="molecule type" value="Genomic_DNA"/>
</dbReference>
<dbReference type="FunFam" id="3.30.565.10:FF:000006">
    <property type="entry name" value="Sensor histidine kinase WalK"/>
    <property type="match status" value="1"/>
</dbReference>
<keyword evidence="13 14" id="KW-0472">Membrane</keyword>
<dbReference type="InterPro" id="IPR005467">
    <property type="entry name" value="His_kinase_dom"/>
</dbReference>
<dbReference type="Pfam" id="PF00672">
    <property type="entry name" value="HAMP"/>
    <property type="match status" value="1"/>
</dbReference>
<feature type="transmembrane region" description="Helical" evidence="14">
    <location>
        <begin position="7"/>
        <end position="28"/>
    </location>
</feature>
<evidence type="ECO:0000256" key="14">
    <source>
        <dbReference type="SAM" id="Phobius"/>
    </source>
</evidence>
<dbReference type="SMART" id="SM00304">
    <property type="entry name" value="HAMP"/>
    <property type="match status" value="1"/>
</dbReference>
<evidence type="ECO:0000256" key="13">
    <source>
        <dbReference type="ARBA" id="ARBA00023136"/>
    </source>
</evidence>
<evidence type="ECO:0000256" key="6">
    <source>
        <dbReference type="ARBA" id="ARBA00022679"/>
    </source>
</evidence>
<keyword evidence="10" id="KW-0067">ATP-binding</keyword>
<dbReference type="PANTHER" id="PTHR45528:SF1">
    <property type="entry name" value="SENSOR HISTIDINE KINASE CPXA"/>
    <property type="match status" value="1"/>
</dbReference>
<dbReference type="CDD" id="cd06225">
    <property type="entry name" value="HAMP"/>
    <property type="match status" value="1"/>
</dbReference>
<dbReference type="InterPro" id="IPR050398">
    <property type="entry name" value="HssS/ArlS-like"/>
</dbReference>
<dbReference type="InterPro" id="IPR003594">
    <property type="entry name" value="HATPase_dom"/>
</dbReference>
<keyword evidence="12" id="KW-0902">Two-component regulatory system</keyword>
<keyword evidence="11 14" id="KW-1133">Transmembrane helix</keyword>
<evidence type="ECO:0000256" key="8">
    <source>
        <dbReference type="ARBA" id="ARBA00022741"/>
    </source>
</evidence>
<keyword evidence="9" id="KW-0418">Kinase</keyword>
<dbReference type="SUPFAM" id="SSF55874">
    <property type="entry name" value="ATPase domain of HSP90 chaperone/DNA topoisomerase II/histidine kinase"/>
    <property type="match status" value="1"/>
</dbReference>
<evidence type="ECO:0000256" key="4">
    <source>
        <dbReference type="ARBA" id="ARBA00022475"/>
    </source>
</evidence>
<comment type="catalytic activity">
    <reaction evidence="1">
        <text>ATP + protein L-histidine = ADP + protein N-phospho-L-histidine.</text>
        <dbReference type="EC" id="2.7.13.3"/>
    </reaction>
</comment>
<name>A0A381Q2Y6_9ZZZZ</name>
<evidence type="ECO:0000256" key="12">
    <source>
        <dbReference type="ARBA" id="ARBA00023012"/>
    </source>
</evidence>
<dbReference type="InterPro" id="IPR036890">
    <property type="entry name" value="HATPase_C_sf"/>
</dbReference>
<dbReference type="GO" id="GO:0005886">
    <property type="term" value="C:plasma membrane"/>
    <property type="evidence" value="ECO:0007669"/>
    <property type="project" value="UniProtKB-SubCell"/>
</dbReference>
<dbReference type="SMART" id="SM00388">
    <property type="entry name" value="HisKA"/>
    <property type="match status" value="1"/>
</dbReference>
<dbReference type="InterPro" id="IPR004358">
    <property type="entry name" value="Sig_transdc_His_kin-like_C"/>
</dbReference>
<dbReference type="PANTHER" id="PTHR45528">
    <property type="entry name" value="SENSOR HISTIDINE KINASE CPXA"/>
    <property type="match status" value="1"/>
</dbReference>
<dbReference type="SUPFAM" id="SSF158472">
    <property type="entry name" value="HAMP domain-like"/>
    <property type="match status" value="1"/>
</dbReference>
<sequence length="476" mass="53726">MKIFPKLFIGFSASFLVVIALLVGFLQWNFKTEFLNYIQASEINQLSQFAGDLEDYYSEVQTWEFIRSNPRIANVLLNEKRWIENNIIMTSGNTSRGREFTRYRFTFGQPKKNKNLLRGRLSLYDAKDQLLIGFKTKELNQRAIRTVPIYFESNKVGTLALLAPPGLIERIDMQFAEAQQSTLYGAAFIALIFAGLISLLFTMNFTGPIRRLALATKELIGGEFKTRVKIKNKDEMGRLSRDFNILAKTLDKNSESQKQWIADISHELRTPLAILKSEIESIQDGIRNFDTESLISLSNEVERLNSLVEDLYELALSDIGAMKYKMADINLSDLLSQTLTGYTDRCLQNNIQLNTSINDSFEIIGDEKRLGQLFTNLLENSLRYTDAPGTIEVAIFEEGNNVVVTFSDSAPGVDQESIDKIFERLFRKDSSRSRENGGAGIGLSICKAIVEAHSGMINAQSSALGGLFIEIKFNKK</sequence>
<dbReference type="EC" id="2.7.13.3" evidence="3"/>
<comment type="subcellular location">
    <subcellularLocation>
        <location evidence="2">Cell membrane</location>
        <topology evidence="2">Multi-pass membrane protein</topology>
    </subcellularLocation>
</comment>
<dbReference type="GO" id="GO:0000155">
    <property type="term" value="F:phosphorelay sensor kinase activity"/>
    <property type="evidence" value="ECO:0007669"/>
    <property type="project" value="InterPro"/>
</dbReference>
<evidence type="ECO:0000256" key="11">
    <source>
        <dbReference type="ARBA" id="ARBA00022989"/>
    </source>
</evidence>
<dbReference type="SMART" id="SM00387">
    <property type="entry name" value="HATPase_c"/>
    <property type="match status" value="1"/>
</dbReference>
<reference evidence="17" key="1">
    <citation type="submission" date="2018-05" db="EMBL/GenBank/DDBJ databases">
        <authorList>
            <person name="Lanie J.A."/>
            <person name="Ng W.-L."/>
            <person name="Kazmierczak K.M."/>
            <person name="Andrzejewski T.M."/>
            <person name="Davidsen T.M."/>
            <person name="Wayne K.J."/>
            <person name="Tettelin H."/>
            <person name="Glass J.I."/>
            <person name="Rusch D."/>
            <person name="Podicherti R."/>
            <person name="Tsui H.-C.T."/>
            <person name="Winkler M.E."/>
        </authorList>
    </citation>
    <scope>NUCLEOTIDE SEQUENCE</scope>
</reference>
<evidence type="ECO:0000256" key="9">
    <source>
        <dbReference type="ARBA" id="ARBA00022777"/>
    </source>
</evidence>
<dbReference type="GO" id="GO:0005524">
    <property type="term" value="F:ATP binding"/>
    <property type="evidence" value="ECO:0007669"/>
    <property type="project" value="UniProtKB-KW"/>
</dbReference>
<evidence type="ECO:0000256" key="1">
    <source>
        <dbReference type="ARBA" id="ARBA00000085"/>
    </source>
</evidence>
<evidence type="ECO:0000259" key="16">
    <source>
        <dbReference type="PROSITE" id="PS50885"/>
    </source>
</evidence>
<evidence type="ECO:0000256" key="3">
    <source>
        <dbReference type="ARBA" id="ARBA00012438"/>
    </source>
</evidence>
<evidence type="ECO:0000259" key="15">
    <source>
        <dbReference type="PROSITE" id="PS50109"/>
    </source>
</evidence>